<keyword evidence="7" id="KW-1185">Reference proteome</keyword>
<dbReference type="GO" id="GO:0016757">
    <property type="term" value="F:glycosyltransferase activity"/>
    <property type="evidence" value="ECO:0007669"/>
    <property type="project" value="UniProtKB-KW"/>
</dbReference>
<feature type="domain" description="Glycosyltransferase subfamily 4-like N-terminal" evidence="5">
    <location>
        <begin position="20"/>
        <end position="162"/>
    </location>
</feature>
<evidence type="ECO:0000256" key="1">
    <source>
        <dbReference type="ARBA" id="ARBA00009481"/>
    </source>
</evidence>
<keyword evidence="3 6" id="KW-0808">Transferase</keyword>
<dbReference type="Gene3D" id="3.40.50.2000">
    <property type="entry name" value="Glycogen Phosphorylase B"/>
    <property type="match status" value="2"/>
</dbReference>
<evidence type="ECO:0000313" key="6">
    <source>
        <dbReference type="EMBL" id="UZD55793.1"/>
    </source>
</evidence>
<dbReference type="SUPFAM" id="SSF53756">
    <property type="entry name" value="UDP-Glycosyltransferase/glycogen phosphorylase"/>
    <property type="match status" value="1"/>
</dbReference>
<evidence type="ECO:0000256" key="2">
    <source>
        <dbReference type="ARBA" id="ARBA00022676"/>
    </source>
</evidence>
<comment type="similarity">
    <text evidence="1">Belongs to the glycosyltransferase group 1 family. Glycosyltransferase 4 subfamily.</text>
</comment>
<feature type="domain" description="Glycosyl transferase family 1" evidence="4">
    <location>
        <begin position="177"/>
        <end position="337"/>
    </location>
</feature>
<dbReference type="PANTHER" id="PTHR12526">
    <property type="entry name" value="GLYCOSYLTRANSFERASE"/>
    <property type="match status" value="1"/>
</dbReference>
<sequence>MKILHVESGKHYYGGPLQVIFLMKGLAESGHQNLLACPKGSAIAKAASELGVQVFELEMKGDLDVGMVGRLRRLIRAHRPDVVHLHSRRGTDVWGGIAAKLEGVPCVLSRRVDNPEPGWLARRKYRLYDRVIAISGAIRDVLIGEGVPPQQVEVVLDAVDTELYRPGCQDRGFFLSEFGLRENEVTLAMAAQFIPRKGHRTLIEALPAVLAQHPNLRVLLFGQGPLLPDIQALVQQKGLERAVTFAGFRRDLERILPCVDVVVHPASMEGLGVALLQAAACGRPIVAGRAGGIPEVVRPGLNGELVPPENPHALATALAALVSNESLRNQYGQAGREYVVSRFSIPAMVAGNASVYQAVLGCRRPR</sequence>
<accession>A0ABY6MUV2</accession>
<dbReference type="InterPro" id="IPR001296">
    <property type="entry name" value="Glyco_trans_1"/>
</dbReference>
<proteinExistence type="inferred from homology"/>
<reference evidence="6" key="1">
    <citation type="submission" date="2022-10" db="EMBL/GenBank/DDBJ databases">
        <title>Complete genome sequence of Schlegelella aquatica LMG 23380.</title>
        <authorList>
            <person name="Musilova J."/>
            <person name="Kourilova X."/>
            <person name="Bezdicek M."/>
            <person name="Hermankova K."/>
            <person name="Obruca S."/>
            <person name="Sedlar K."/>
        </authorList>
    </citation>
    <scope>NUCLEOTIDE SEQUENCE</scope>
    <source>
        <strain evidence="6">LMG 23380</strain>
    </source>
</reference>
<keyword evidence="2 6" id="KW-0328">Glycosyltransferase</keyword>
<dbReference type="PANTHER" id="PTHR12526:SF640">
    <property type="entry name" value="COLANIC ACID BIOSYNTHESIS GLYCOSYLTRANSFERASE WCAL-RELATED"/>
    <property type="match status" value="1"/>
</dbReference>
<protein>
    <submittedName>
        <fullName evidence="6">Glycosyltransferase</fullName>
        <ecNumber evidence="6">2.4.-.-</ecNumber>
    </submittedName>
</protein>
<name>A0ABY6MUV2_9BURK</name>
<organism evidence="6 7">
    <name type="scientific">Caldimonas aquatica</name>
    <dbReference type="NCBI Taxonomy" id="376175"/>
    <lineage>
        <taxon>Bacteria</taxon>
        <taxon>Pseudomonadati</taxon>
        <taxon>Pseudomonadota</taxon>
        <taxon>Betaproteobacteria</taxon>
        <taxon>Burkholderiales</taxon>
        <taxon>Sphaerotilaceae</taxon>
        <taxon>Caldimonas</taxon>
    </lineage>
</organism>
<dbReference type="Proteomes" id="UP001163266">
    <property type="component" value="Chromosome"/>
</dbReference>
<dbReference type="InterPro" id="IPR028098">
    <property type="entry name" value="Glyco_trans_4-like_N"/>
</dbReference>
<evidence type="ECO:0000259" key="4">
    <source>
        <dbReference type="Pfam" id="PF00534"/>
    </source>
</evidence>
<evidence type="ECO:0000256" key="3">
    <source>
        <dbReference type="ARBA" id="ARBA00022679"/>
    </source>
</evidence>
<gene>
    <name evidence="6" type="ORF">OMP39_04225</name>
</gene>
<dbReference type="EC" id="2.4.-.-" evidence="6"/>
<dbReference type="Pfam" id="PF13439">
    <property type="entry name" value="Glyco_transf_4"/>
    <property type="match status" value="1"/>
</dbReference>
<evidence type="ECO:0000313" key="7">
    <source>
        <dbReference type="Proteomes" id="UP001163266"/>
    </source>
</evidence>
<dbReference type="RefSeq" id="WP_264893547.1">
    <property type="nucleotide sequence ID" value="NZ_CP110257.1"/>
</dbReference>
<dbReference type="Pfam" id="PF00534">
    <property type="entry name" value="Glycos_transf_1"/>
    <property type="match status" value="1"/>
</dbReference>
<evidence type="ECO:0000259" key="5">
    <source>
        <dbReference type="Pfam" id="PF13439"/>
    </source>
</evidence>
<dbReference type="EMBL" id="CP110257">
    <property type="protein sequence ID" value="UZD55793.1"/>
    <property type="molecule type" value="Genomic_DNA"/>
</dbReference>